<keyword evidence="4 15" id="KW-0479">Metal-binding</keyword>
<dbReference type="EMBL" id="ONZQ02000001">
    <property type="protein sequence ID" value="SPN97506.1"/>
    <property type="molecule type" value="Genomic_DNA"/>
</dbReference>
<dbReference type="GO" id="GO:0003677">
    <property type="term" value="F:DNA binding"/>
    <property type="evidence" value="ECO:0007669"/>
    <property type="project" value="InterPro"/>
</dbReference>
<dbReference type="AlphaFoldDB" id="A0AAE8MQX0"/>
<dbReference type="CDD" id="cd18808">
    <property type="entry name" value="SF1_C_Upf1"/>
    <property type="match status" value="1"/>
</dbReference>
<evidence type="ECO:0000256" key="7">
    <source>
        <dbReference type="ARBA" id="ARBA00022801"/>
    </source>
</evidence>
<dbReference type="GO" id="GO:0000184">
    <property type="term" value="P:nuclear-transcribed mRNA catabolic process, nonsense-mediated decay"/>
    <property type="evidence" value="ECO:0007669"/>
    <property type="project" value="UniProtKB-KW"/>
</dbReference>
<organism evidence="18 19">
    <name type="scientific">Cephalotrichum gorgonifer</name>
    <dbReference type="NCBI Taxonomy" id="2041049"/>
    <lineage>
        <taxon>Eukaryota</taxon>
        <taxon>Fungi</taxon>
        <taxon>Dikarya</taxon>
        <taxon>Ascomycota</taxon>
        <taxon>Pezizomycotina</taxon>
        <taxon>Sordariomycetes</taxon>
        <taxon>Hypocreomycetidae</taxon>
        <taxon>Microascales</taxon>
        <taxon>Microascaceae</taxon>
        <taxon>Cephalotrichum</taxon>
    </lineage>
</organism>
<dbReference type="CDD" id="cd21407">
    <property type="entry name" value="1B_UPF1-like"/>
    <property type="match status" value="1"/>
</dbReference>
<accession>A0AAE8MQX0</accession>
<feature type="domain" description="Upf1" evidence="17">
    <location>
        <begin position="86"/>
        <end position="243"/>
    </location>
</feature>
<evidence type="ECO:0000313" key="19">
    <source>
        <dbReference type="Proteomes" id="UP001187682"/>
    </source>
</evidence>
<feature type="compositionally biased region" description="Acidic residues" evidence="16">
    <location>
        <begin position="51"/>
        <end position="61"/>
    </location>
</feature>
<evidence type="ECO:0000256" key="11">
    <source>
        <dbReference type="ARBA" id="ARBA00023161"/>
    </source>
</evidence>
<feature type="region of interest" description="C3H" evidence="15">
    <location>
        <begin position="94"/>
        <end position="126"/>
    </location>
</feature>
<dbReference type="CDD" id="cd21400">
    <property type="entry name" value="ZBD_UPF1-like"/>
    <property type="match status" value="1"/>
</dbReference>
<dbReference type="PANTHER" id="PTHR10887:SF364">
    <property type="entry name" value="REGULATOR OF NONSENSE TRANSCRIPTS 1"/>
    <property type="match status" value="1"/>
</dbReference>
<proteinExistence type="inferred from homology"/>
<dbReference type="InterPro" id="IPR047187">
    <property type="entry name" value="SF1_C_Upf1"/>
</dbReference>
<protein>
    <submittedName>
        <fullName evidence="18">Probable HUPF1 protein</fullName>
    </submittedName>
</protein>
<evidence type="ECO:0000256" key="13">
    <source>
        <dbReference type="ARBA" id="ARBA00049390"/>
    </source>
</evidence>
<feature type="compositionally biased region" description="Gly residues" evidence="16">
    <location>
        <begin position="1015"/>
        <end position="1026"/>
    </location>
</feature>
<reference evidence="18" key="1">
    <citation type="submission" date="2018-03" db="EMBL/GenBank/DDBJ databases">
        <authorList>
            <person name="Guldener U."/>
        </authorList>
    </citation>
    <scope>NUCLEOTIDE SEQUENCE</scope>
</reference>
<dbReference type="Pfam" id="PF09416">
    <property type="entry name" value="UPF1_Zn_bind"/>
    <property type="match status" value="1"/>
</dbReference>
<keyword evidence="6 15" id="KW-0863">Zinc-finger</keyword>
<feature type="compositionally biased region" description="Basic and acidic residues" evidence="16">
    <location>
        <begin position="1044"/>
        <end position="1056"/>
    </location>
</feature>
<comment type="catalytic activity">
    <reaction evidence="12">
        <text>ATP + H2O = ADP + phosphate + H(+)</text>
        <dbReference type="Rhea" id="RHEA:13065"/>
        <dbReference type="ChEBI" id="CHEBI:15377"/>
        <dbReference type="ChEBI" id="CHEBI:15378"/>
        <dbReference type="ChEBI" id="CHEBI:30616"/>
        <dbReference type="ChEBI" id="CHEBI:43474"/>
        <dbReference type="ChEBI" id="CHEBI:456216"/>
        <dbReference type="EC" id="3.6.4.12"/>
    </reaction>
    <physiologicalReaction direction="left-to-right" evidence="12">
        <dbReference type="Rhea" id="RHEA:13066"/>
    </physiologicalReaction>
</comment>
<evidence type="ECO:0000259" key="17">
    <source>
        <dbReference type="PROSITE" id="PS51997"/>
    </source>
</evidence>
<dbReference type="InterPro" id="IPR041679">
    <property type="entry name" value="DNA2/NAM7-like_C"/>
</dbReference>
<dbReference type="PANTHER" id="PTHR10887">
    <property type="entry name" value="DNA2/NAM7 HELICASE FAMILY"/>
    <property type="match status" value="1"/>
</dbReference>
<feature type="region of interest" description="Disordered" evidence="16">
    <location>
        <begin position="971"/>
        <end position="1087"/>
    </location>
</feature>
<keyword evidence="8" id="KW-0347">Helicase</keyword>
<evidence type="ECO:0000256" key="9">
    <source>
        <dbReference type="ARBA" id="ARBA00022833"/>
    </source>
</evidence>
<dbReference type="Pfam" id="PF13087">
    <property type="entry name" value="AAA_12"/>
    <property type="match status" value="1"/>
</dbReference>
<dbReference type="Pfam" id="PF04851">
    <property type="entry name" value="ResIII"/>
    <property type="match status" value="1"/>
</dbReference>
<keyword evidence="3" id="KW-0963">Cytoplasm</keyword>
<dbReference type="GO" id="GO:0008270">
    <property type="term" value="F:zinc ion binding"/>
    <property type="evidence" value="ECO:0007669"/>
    <property type="project" value="UniProtKB-UniRule"/>
</dbReference>
<dbReference type="GO" id="GO:0003678">
    <property type="term" value="F:DNA helicase activity"/>
    <property type="evidence" value="ECO:0007669"/>
    <property type="project" value="UniProtKB-EC"/>
</dbReference>
<comment type="catalytic activity">
    <reaction evidence="13">
        <text>ATP + H2O = ADP + phosphate + H(+)</text>
        <dbReference type="Rhea" id="RHEA:13065"/>
        <dbReference type="ChEBI" id="CHEBI:15377"/>
        <dbReference type="ChEBI" id="CHEBI:15378"/>
        <dbReference type="ChEBI" id="CHEBI:30616"/>
        <dbReference type="ChEBI" id="CHEBI:43474"/>
        <dbReference type="ChEBI" id="CHEBI:456216"/>
        <dbReference type="EC" id="3.6.4.13"/>
    </reaction>
    <physiologicalReaction direction="left-to-right" evidence="13">
        <dbReference type="Rhea" id="RHEA:13066"/>
    </physiologicalReaction>
</comment>
<sequence>MEGAFTHMGNHLISDSAATIKAGGDDLSTLDPDEALLYGKRGTRAGRRRDDDEDNQTELYDDEDADSLTSFAVDGVKNLSVDQVEEHELPEHACAYCGIHSPASVVKCLTCNKWFCSARGNGAASHIINHLVRARHKEVQLHPESSLGDTVLECYNCGTKNVFILGFIPAKSDSVVVLLCRQPCAASSSNKDMSWDVSRWQPLIEERAFLSWLVTVPSDAEQLRARHLTPSMMTKLEDIWKEDSTATVAMVQVIASEEDEPHPVLLRYEDPFNYQNIFGPLVKMESDYDKKLKEAQSEDDLKVVWETGRLNNKPVVSFQLRKIESGDVKLAVGDEMRLRYKGELQAPWEGVGYIIKIPNNQSEEVKLELRKSEDPPTDCTVNFSADYVWKATSYDRMQHAMTTFAMEEQSLSGYIFHKLLGHEVQVKDMGRFNLPKRMNAPNLPDLNQSQSDAVRAVLQKPLSLIQGPPGTGKTVTSATVIWHLVKMSGGQVLVCAPSNVAVDQLCERIHLTGLKVVRLTAKSREDVESSVSFLSLHEQVRMNDSNPDLAKLNQLKAEQSELDSKDEKKFRRLTKAAEREILSNADVVCCTCVGAGDPRLAKMKFRNVLIDESTQSAEPECLIPLVLGCKQVILVGDHKQLGPVIMNKKAAKAGLNQSMFERLVNLGMPPIRLNIQYRMHPCLSEFPSNMFYDGQLQNGVTYEQRIRKDVDFPWPVAETPMMFWANYGNEEISASGTSYLNRAEASNVEKAVTRFFRAGVKPIDIGVITPYEGQRSWVVSTMQNTGTFKKEAYKEVEVASVDAFQGREKDYIVLSCVRSNDNQGIGFLSDPRRLNVALTRAKYGLVILGNPKVLAKHELWHNLLVHYKDRKCLVEGPLTNLQTSLIQFPRPRPSRPRPNAQQQQQQQQQAPPQGYPNGRGPPGHPHSVRDFDSGSMLSYIPDDASSIHGSALGGAALGPSFANMFSSFTPEQWPGLPGVTSSRAGGRRSGRAPESVAGESVANSEMTDSTASVIGGKGVGQGGVSLGAGLHEAARSVPKGGSSQKDRFKRYVEGDGRGPSGGRYRRVEDDEKSVSTAFQSQVGGGFD</sequence>
<dbReference type="SUPFAM" id="SSF52540">
    <property type="entry name" value="P-loop containing nucleoside triphosphate hydrolases"/>
    <property type="match status" value="1"/>
</dbReference>
<comment type="similarity">
    <text evidence="2">Belongs to the DNA2/NAM7 helicase family.</text>
</comment>
<keyword evidence="5" id="KW-0547">Nucleotide-binding</keyword>
<keyword evidence="19" id="KW-1185">Reference proteome</keyword>
<dbReference type="Pfam" id="PF18141">
    <property type="entry name" value="UPF1_1B_dom"/>
    <property type="match status" value="1"/>
</dbReference>
<dbReference type="GO" id="GO:0005737">
    <property type="term" value="C:cytoplasm"/>
    <property type="evidence" value="ECO:0007669"/>
    <property type="project" value="UniProtKB-SubCell"/>
</dbReference>
<dbReference type="InterPro" id="IPR041677">
    <property type="entry name" value="DNA2/NAM7_AAA_11"/>
</dbReference>
<dbReference type="InterPro" id="IPR014001">
    <property type="entry name" value="Helicase_ATP-bd"/>
</dbReference>
<dbReference type="Gene3D" id="2.40.30.230">
    <property type="match status" value="1"/>
</dbReference>
<feature type="region of interest" description="Disordered" evidence="16">
    <location>
        <begin position="888"/>
        <end position="935"/>
    </location>
</feature>
<evidence type="ECO:0000256" key="6">
    <source>
        <dbReference type="ARBA" id="ARBA00022771"/>
    </source>
</evidence>
<dbReference type="GO" id="GO:0005524">
    <property type="term" value="F:ATP binding"/>
    <property type="evidence" value="ECO:0007669"/>
    <property type="project" value="UniProtKB-KW"/>
</dbReference>
<evidence type="ECO:0000256" key="16">
    <source>
        <dbReference type="SAM" id="MobiDB-lite"/>
    </source>
</evidence>
<name>A0AAE8MQX0_9PEZI</name>
<keyword evidence="10" id="KW-0067">ATP-binding</keyword>
<dbReference type="GO" id="GO:0016787">
    <property type="term" value="F:hydrolase activity"/>
    <property type="evidence" value="ECO:0007669"/>
    <property type="project" value="UniProtKB-KW"/>
</dbReference>
<dbReference type="InterPro" id="IPR045055">
    <property type="entry name" value="DNA2/NAM7-like"/>
</dbReference>
<keyword evidence="9 15" id="KW-0862">Zinc</keyword>
<evidence type="ECO:0000256" key="2">
    <source>
        <dbReference type="ARBA" id="ARBA00007913"/>
    </source>
</evidence>
<comment type="function">
    <text evidence="14">RNA-dependent helicase required for nonsense-mediated decay (NMD) of aberrant mRNAs containing premature stop codons and modulates the expression level of normal mRNAs. Also capable of unwinding double-stranded DNA and translocating on single-stranded DNA.</text>
</comment>
<comment type="subcellular location">
    <subcellularLocation>
        <location evidence="1">Cytoplasm</location>
    </subcellularLocation>
</comment>
<feature type="region of interest" description="Disordered" evidence="16">
    <location>
        <begin position="41"/>
        <end position="61"/>
    </location>
</feature>
<feature type="compositionally biased region" description="Polar residues" evidence="16">
    <location>
        <begin position="1001"/>
        <end position="1012"/>
    </location>
</feature>
<evidence type="ECO:0000256" key="5">
    <source>
        <dbReference type="ARBA" id="ARBA00022741"/>
    </source>
</evidence>
<dbReference type="SMART" id="SM00487">
    <property type="entry name" value="DEXDc"/>
    <property type="match status" value="1"/>
</dbReference>
<dbReference type="GO" id="GO:0003724">
    <property type="term" value="F:RNA helicase activity"/>
    <property type="evidence" value="ECO:0007669"/>
    <property type="project" value="UniProtKB-EC"/>
</dbReference>
<feature type="region of interest" description="C4" evidence="15">
    <location>
        <begin position="154"/>
        <end position="184"/>
    </location>
</feature>
<dbReference type="GO" id="GO:0003723">
    <property type="term" value="F:RNA binding"/>
    <property type="evidence" value="ECO:0007669"/>
    <property type="project" value="InterPro"/>
</dbReference>
<evidence type="ECO:0000313" key="18">
    <source>
        <dbReference type="EMBL" id="SPN97506.1"/>
    </source>
</evidence>
<evidence type="ECO:0000256" key="14">
    <source>
        <dbReference type="ARBA" id="ARBA00055561"/>
    </source>
</evidence>
<comment type="caution">
    <text evidence="18">The sequence shown here is derived from an EMBL/GenBank/DDBJ whole genome shotgun (WGS) entry which is preliminary data.</text>
</comment>
<dbReference type="Proteomes" id="UP001187682">
    <property type="component" value="Unassembled WGS sequence"/>
</dbReference>
<dbReference type="InterPro" id="IPR027417">
    <property type="entry name" value="P-loop_NTPase"/>
</dbReference>
<dbReference type="Pfam" id="PF13086">
    <property type="entry name" value="AAA_11"/>
    <property type="match status" value="1"/>
</dbReference>
<dbReference type="Gene3D" id="3.40.50.300">
    <property type="entry name" value="P-loop containing nucleotide triphosphate hydrolases"/>
    <property type="match status" value="2"/>
</dbReference>
<evidence type="ECO:0000256" key="3">
    <source>
        <dbReference type="ARBA" id="ARBA00022490"/>
    </source>
</evidence>
<evidence type="ECO:0000256" key="8">
    <source>
        <dbReference type="ARBA" id="ARBA00022806"/>
    </source>
</evidence>
<gene>
    <name evidence="18" type="ORF">DNG_01020</name>
</gene>
<keyword evidence="7" id="KW-0378">Hydrolase</keyword>
<dbReference type="Gene3D" id="6.10.140.1240">
    <property type="match status" value="1"/>
</dbReference>
<evidence type="ECO:0000256" key="12">
    <source>
        <dbReference type="ARBA" id="ARBA00048432"/>
    </source>
</evidence>
<evidence type="ECO:0000256" key="10">
    <source>
        <dbReference type="ARBA" id="ARBA00022840"/>
    </source>
</evidence>
<evidence type="ECO:0000256" key="15">
    <source>
        <dbReference type="PROSITE-ProRule" id="PRU01341"/>
    </source>
</evidence>
<dbReference type="CDD" id="cd18039">
    <property type="entry name" value="DEXXQc_UPF1"/>
    <property type="match status" value="1"/>
</dbReference>
<dbReference type="PROSITE" id="PS51997">
    <property type="entry name" value="UPF1_CH_RICH"/>
    <property type="match status" value="1"/>
</dbReference>
<dbReference type="FunFam" id="3.40.50.300:FF:000097">
    <property type="entry name" value="Regulator of nonsense transcripts 1"/>
    <property type="match status" value="1"/>
</dbReference>
<feature type="compositionally biased region" description="Low complexity" evidence="16">
    <location>
        <begin position="897"/>
        <end position="912"/>
    </location>
</feature>
<feature type="region of interest" description="CC/SHH/C" evidence="15">
    <location>
        <begin position="108"/>
        <end position="136"/>
    </location>
</feature>
<evidence type="ECO:0000256" key="1">
    <source>
        <dbReference type="ARBA" id="ARBA00004496"/>
    </source>
</evidence>
<dbReference type="InterPro" id="IPR006935">
    <property type="entry name" value="Helicase/UvrB_N"/>
</dbReference>
<keyword evidence="11" id="KW-0866">Nonsense-mediated mRNA decay</keyword>
<dbReference type="InterPro" id="IPR040812">
    <property type="entry name" value="UPF1_1B_dom"/>
</dbReference>
<evidence type="ECO:0000256" key="4">
    <source>
        <dbReference type="ARBA" id="ARBA00022723"/>
    </source>
</evidence>
<dbReference type="InterPro" id="IPR018999">
    <property type="entry name" value="UPF1_CH/ZBD"/>
</dbReference>